<organism evidence="1 2">
    <name type="scientific">Croceicoccus ponticola</name>
    <dbReference type="NCBI Taxonomy" id="2217664"/>
    <lineage>
        <taxon>Bacteria</taxon>
        <taxon>Pseudomonadati</taxon>
        <taxon>Pseudomonadota</taxon>
        <taxon>Alphaproteobacteria</taxon>
        <taxon>Sphingomonadales</taxon>
        <taxon>Erythrobacteraceae</taxon>
        <taxon>Croceicoccus</taxon>
    </lineage>
</organism>
<name>A0A437GXY9_9SPHN</name>
<comment type="caution">
    <text evidence="1">The sequence shown here is derived from an EMBL/GenBank/DDBJ whole genome shotgun (WGS) entry which is preliminary data.</text>
</comment>
<dbReference type="PROSITE" id="PS51257">
    <property type="entry name" value="PROKAR_LIPOPROTEIN"/>
    <property type="match status" value="1"/>
</dbReference>
<gene>
    <name evidence="1" type="ORF">EKN06_06220</name>
</gene>
<proteinExistence type="predicted"/>
<dbReference type="OrthoDB" id="7432706at2"/>
<evidence type="ECO:0008006" key="3">
    <source>
        <dbReference type="Google" id="ProtNLM"/>
    </source>
</evidence>
<dbReference type="AlphaFoldDB" id="A0A437GXY9"/>
<accession>A0A437GXY9</accession>
<dbReference type="Proteomes" id="UP000283003">
    <property type="component" value="Unassembled WGS sequence"/>
</dbReference>
<reference evidence="1 2" key="1">
    <citation type="submission" date="2018-12" db="EMBL/GenBank/DDBJ databases">
        <title>Croceicoccus ponticola sp. nov., a lipolytic bacterium isolated from seawater.</title>
        <authorList>
            <person name="Yoon J.-H."/>
        </authorList>
    </citation>
    <scope>NUCLEOTIDE SEQUENCE [LARGE SCALE GENOMIC DNA]</scope>
    <source>
        <strain evidence="1 2">GM-16</strain>
    </source>
</reference>
<evidence type="ECO:0000313" key="1">
    <source>
        <dbReference type="EMBL" id="RVQ67547.1"/>
    </source>
</evidence>
<dbReference type="EMBL" id="RXOL01000002">
    <property type="protein sequence ID" value="RVQ67547.1"/>
    <property type="molecule type" value="Genomic_DNA"/>
</dbReference>
<protein>
    <recommendedName>
        <fullName evidence="3">Lipoprotein</fullName>
    </recommendedName>
</protein>
<sequence length="215" mass="23329">MMVGKAFRRTLVTGILLATSGCITLPHKPTPGWSCEAGTQSDGQAWASAALNRDGTLREAWWSWRAPRRDPALAIEAYSQNGRAQTLDWPTILAIHVADPQARLAVQMGLAQKSGEVAWSDTTFRSAANSGSRHLTMDWPTLVTMAGKSSPLMAVRLYPSTGQTDTFEVSKTDILAGTNALTEVRSDLARKIADYQNRCEPVDDLTPEIVLTGSN</sequence>
<keyword evidence="2" id="KW-1185">Reference proteome</keyword>
<evidence type="ECO:0000313" key="2">
    <source>
        <dbReference type="Proteomes" id="UP000283003"/>
    </source>
</evidence>